<dbReference type="Pfam" id="PF13860">
    <property type="entry name" value="FlgD_ig"/>
    <property type="match status" value="1"/>
</dbReference>
<dbReference type="GO" id="GO:0008234">
    <property type="term" value="F:cysteine-type peptidase activity"/>
    <property type="evidence" value="ECO:0007669"/>
    <property type="project" value="InterPro"/>
</dbReference>
<gene>
    <name evidence="4" type="ORF">ENI34_07270</name>
</gene>
<dbReference type="AlphaFoldDB" id="A0A9C9K0D2"/>
<dbReference type="Gene3D" id="2.60.40.4070">
    <property type="match status" value="1"/>
</dbReference>
<dbReference type="Gene3D" id="3.40.50.10390">
    <property type="entry name" value="Gingipain r, domain 1"/>
    <property type="match status" value="1"/>
</dbReference>
<evidence type="ECO:0000313" key="4">
    <source>
        <dbReference type="EMBL" id="HEC78926.1"/>
    </source>
</evidence>
<feature type="domain" description="FlgD/Vpr Ig-like" evidence="3">
    <location>
        <begin position="1088"/>
        <end position="1139"/>
    </location>
</feature>
<name>A0A9C9K0D2_UNCW3</name>
<dbReference type="InterPro" id="IPR026444">
    <property type="entry name" value="Secre_tail"/>
</dbReference>
<reference evidence="4" key="1">
    <citation type="journal article" date="2020" name="mSystems">
        <title>Genome- and Community-Level Interaction Insights into Carbon Utilization and Element Cycling Functions of Hydrothermarchaeota in Hydrothermal Sediment.</title>
        <authorList>
            <person name="Zhou Z."/>
            <person name="Liu Y."/>
            <person name="Xu W."/>
            <person name="Pan J."/>
            <person name="Luo Z.H."/>
            <person name="Li M."/>
        </authorList>
    </citation>
    <scope>NUCLEOTIDE SEQUENCE</scope>
    <source>
        <strain evidence="4">HyVt-388</strain>
    </source>
</reference>
<keyword evidence="1" id="KW-0732">Signal</keyword>
<proteinExistence type="predicted"/>
<dbReference type="NCBIfam" id="TIGR04183">
    <property type="entry name" value="Por_Secre_tail"/>
    <property type="match status" value="1"/>
</dbReference>
<dbReference type="InterPro" id="IPR001769">
    <property type="entry name" value="Gingipain"/>
</dbReference>
<evidence type="ECO:0000313" key="5">
    <source>
        <dbReference type="Proteomes" id="UP000885826"/>
    </source>
</evidence>
<dbReference type="SUPFAM" id="SSF52129">
    <property type="entry name" value="Caspase-like"/>
    <property type="match status" value="1"/>
</dbReference>
<organism evidence="4 5">
    <name type="scientific">candidate division WOR-3 bacterium</name>
    <dbReference type="NCBI Taxonomy" id="2052148"/>
    <lineage>
        <taxon>Bacteria</taxon>
        <taxon>Bacteria division WOR-3</taxon>
    </lineage>
</organism>
<dbReference type="Gene3D" id="3.40.50.1460">
    <property type="match status" value="1"/>
</dbReference>
<dbReference type="InterPro" id="IPR029031">
    <property type="entry name" value="Gingipain_N_sf"/>
</dbReference>
<comment type="caution">
    <text evidence="4">The sequence shown here is derived from an EMBL/GenBank/DDBJ whole genome shotgun (WGS) entry which is preliminary data.</text>
</comment>
<dbReference type="EMBL" id="DRIG01000077">
    <property type="protein sequence ID" value="HEC78926.1"/>
    <property type="molecule type" value="Genomic_DNA"/>
</dbReference>
<evidence type="ECO:0000259" key="2">
    <source>
        <dbReference type="Pfam" id="PF01364"/>
    </source>
</evidence>
<dbReference type="GO" id="GO:0006508">
    <property type="term" value="P:proteolysis"/>
    <property type="evidence" value="ECO:0007669"/>
    <property type="project" value="InterPro"/>
</dbReference>
<dbReference type="InterPro" id="IPR029030">
    <property type="entry name" value="Caspase-like_dom_sf"/>
</dbReference>
<evidence type="ECO:0000256" key="1">
    <source>
        <dbReference type="ARBA" id="ARBA00022729"/>
    </source>
</evidence>
<dbReference type="Gene3D" id="2.60.40.10">
    <property type="entry name" value="Immunoglobulins"/>
    <property type="match status" value="1"/>
</dbReference>
<protein>
    <submittedName>
        <fullName evidence="4">T9SS type A sorting domain-containing protein</fullName>
    </submittedName>
</protein>
<dbReference type="InterPro" id="IPR025965">
    <property type="entry name" value="FlgD/Vpr_Ig-like"/>
</dbReference>
<feature type="domain" description="Gingipain" evidence="2">
    <location>
        <begin position="154"/>
        <end position="490"/>
    </location>
</feature>
<dbReference type="InterPro" id="IPR013783">
    <property type="entry name" value="Ig-like_fold"/>
</dbReference>
<accession>A0A9C9K0D2</accession>
<evidence type="ECO:0000259" key="3">
    <source>
        <dbReference type="Pfam" id="PF13860"/>
    </source>
</evidence>
<sequence length="1156" mass="128330">MILFLFLINTYGTSQVIITDINPSMVKFQVRFAEDNPTELLPVTRFILSKTPPEIEYKILERDSVKTITQHNLNITEPVRNGTGISTKNATIYPVTIYPQYLNKFNKIHLKSIEITAHFTPIDPQTELPMLWKRVFKELILNYEEETGLKPGGYLIITPDAFYDSVLALADWKEKKGWHVTVKKLSETGSSATEIKNYIADAYHTWTPTLEYVLLIGDTQQIPPYSSTTPVSRTDYPYSLIDGNDFFAELLIGRLPANTVNELNTMTAKSIGYEKTPDMSSTSWFTRALMVAANYPLDTMTTPIPTKRWVREKLLEYGFNTVDTVFYPPVSSPTPITNSINQGVLFVNYRGGIADPDGWVYPNFHNTEVIGLSNGWKLPVVTSITCWTGNFGQATCFGEQWLRAGNPITPKGAVAFFGASATTTSSRWNNCLDFGIYQAILKEDIYDLGSALYRGKVEVYLNFPLDTTWAHGSSFYFHTYNLLGDPSLELWTDIPDSFIVSHSSVIPVGTNSFVVQVMNSSSQKIKGAQVSLYKRNEVKEVEFTDADGNAAFSFSTATQDTLFITVTKHNFKPYCGLCLVNNTGVYVGYESHTISDPGGNNNGEINPGETIELQVTLKNFGNSTTASNVSATLSTSDPYVTISDSIKSFGDIGPGNTGTASPYIFDVSTNTRNDHIIKFNLAVTSSQGNWNSVLWLDVKAPEFDYQRHQILDGGNGILEPGETVEISVSIKNCGALIGNNITGILRSDNPGVTVLDSIGTYGNIAAGDSATNSSDRFQISAASSIAPGHIIKFFEILSGDNNFKDTIEFEVVIGVINQSEPLGPDDYGYFAYDDTDTGYPEAPSYNWVEIDPELGGPGDSLSLENDETKTLDLPFNFKFYGQWYDKVSICSNGYIALDSTWIADMYNWHIPAAGGPPLLIAPFWDDLDPTATDSSGNVCYWYDATNHRYVVEYSHVQHIHDPTNPTPAELQTFELILYDPQYYPTLTGDGEILFQYKEITNDDQWHNYASVGIENREHTIGLEYTYADIYPDAAAPLADNRAIKFTTDPPDSFPGITEDTQSLRQLEITLSPNPFHKQINIKLNRGLSAKGMVVHIYDITGRLIKSIPVPDSYSPGSHSIFWDGTDQSGEKSGSGVYFLNFVGKDSKIIKKVIFLP</sequence>
<dbReference type="Proteomes" id="UP000885826">
    <property type="component" value="Unassembled WGS sequence"/>
</dbReference>
<dbReference type="Pfam" id="PF01364">
    <property type="entry name" value="Peptidase_C25"/>
    <property type="match status" value="1"/>
</dbReference>